<dbReference type="PATRIC" id="fig|1526658.3.peg.4694"/>
<gene>
    <name evidence="1" type="ORF">AE618_23645</name>
</gene>
<evidence type="ECO:0000313" key="2">
    <source>
        <dbReference type="Proteomes" id="UP000037822"/>
    </source>
</evidence>
<organism evidence="1 2">
    <name type="scientific">Bosea vaviloviae</name>
    <dbReference type="NCBI Taxonomy" id="1526658"/>
    <lineage>
        <taxon>Bacteria</taxon>
        <taxon>Pseudomonadati</taxon>
        <taxon>Pseudomonadota</taxon>
        <taxon>Alphaproteobacteria</taxon>
        <taxon>Hyphomicrobiales</taxon>
        <taxon>Boseaceae</taxon>
        <taxon>Bosea</taxon>
    </lineage>
</organism>
<reference evidence="1 2" key="1">
    <citation type="submission" date="2015-07" db="EMBL/GenBank/DDBJ databases">
        <title>Whole genome sequencing of Bosea vaviloviae isolated from cave pool.</title>
        <authorList>
            <person name="Tan N.E.H."/>
            <person name="Lee Y.P."/>
            <person name="Gan H.M."/>
            <person name="Barton H."/>
            <person name="Savka M.A."/>
        </authorList>
    </citation>
    <scope>NUCLEOTIDE SEQUENCE [LARGE SCALE GENOMIC DNA]</scope>
    <source>
        <strain evidence="1 2">SD260</strain>
    </source>
</reference>
<proteinExistence type="predicted"/>
<name>A0A0N1EZZ7_9HYPH</name>
<protein>
    <submittedName>
        <fullName evidence="1">Uncharacterized protein</fullName>
    </submittedName>
</protein>
<keyword evidence="2" id="KW-1185">Reference proteome</keyword>
<dbReference type="EMBL" id="LGSZ01000073">
    <property type="protein sequence ID" value="KPH75948.1"/>
    <property type="molecule type" value="Genomic_DNA"/>
</dbReference>
<dbReference type="AlphaFoldDB" id="A0A0N1EZZ7"/>
<dbReference type="Proteomes" id="UP000037822">
    <property type="component" value="Unassembled WGS sequence"/>
</dbReference>
<sequence>MPMSDDNRQLFCAQLDQAVDAAKAALAPVFDGGAYDLPEDELSLLSEVSFKLGMLRIVIADRDLIADQVEARWKEEKMRRAAALLRLEQRSSNPPR</sequence>
<evidence type="ECO:0000313" key="1">
    <source>
        <dbReference type="EMBL" id="KPH75948.1"/>
    </source>
</evidence>
<accession>A0A0N1EZZ7</accession>
<comment type="caution">
    <text evidence="1">The sequence shown here is derived from an EMBL/GenBank/DDBJ whole genome shotgun (WGS) entry which is preliminary data.</text>
</comment>